<reference evidence="1" key="1">
    <citation type="journal article" date="2023" name="G3 (Bethesda)">
        <title>A reference genome for the long-term kleptoplast-retaining sea slug Elysia crispata morphotype clarki.</title>
        <authorList>
            <person name="Eastman K.E."/>
            <person name="Pendleton A.L."/>
            <person name="Shaikh M.A."/>
            <person name="Suttiyut T."/>
            <person name="Ogas R."/>
            <person name="Tomko P."/>
            <person name="Gavelis G."/>
            <person name="Widhalm J.R."/>
            <person name="Wisecaver J.H."/>
        </authorList>
    </citation>
    <scope>NUCLEOTIDE SEQUENCE</scope>
    <source>
        <strain evidence="1">ECLA1</strain>
    </source>
</reference>
<evidence type="ECO:0000313" key="1">
    <source>
        <dbReference type="EMBL" id="KAK3773001.1"/>
    </source>
</evidence>
<proteinExistence type="predicted"/>
<evidence type="ECO:0000313" key="2">
    <source>
        <dbReference type="Proteomes" id="UP001283361"/>
    </source>
</evidence>
<name>A0AAE0ZQ65_9GAST</name>
<dbReference type="EMBL" id="JAWDGP010003572">
    <property type="protein sequence ID" value="KAK3773001.1"/>
    <property type="molecule type" value="Genomic_DNA"/>
</dbReference>
<keyword evidence="2" id="KW-1185">Reference proteome</keyword>
<dbReference type="AlphaFoldDB" id="A0AAE0ZQ65"/>
<comment type="caution">
    <text evidence="1">The sequence shown here is derived from an EMBL/GenBank/DDBJ whole genome shotgun (WGS) entry which is preliminary data.</text>
</comment>
<accession>A0AAE0ZQ65</accession>
<dbReference type="Proteomes" id="UP001283361">
    <property type="component" value="Unassembled WGS sequence"/>
</dbReference>
<organism evidence="1 2">
    <name type="scientific">Elysia crispata</name>
    <name type="common">lettuce slug</name>
    <dbReference type="NCBI Taxonomy" id="231223"/>
    <lineage>
        <taxon>Eukaryota</taxon>
        <taxon>Metazoa</taxon>
        <taxon>Spiralia</taxon>
        <taxon>Lophotrochozoa</taxon>
        <taxon>Mollusca</taxon>
        <taxon>Gastropoda</taxon>
        <taxon>Heterobranchia</taxon>
        <taxon>Euthyneura</taxon>
        <taxon>Panpulmonata</taxon>
        <taxon>Sacoglossa</taxon>
        <taxon>Placobranchoidea</taxon>
        <taxon>Plakobranchidae</taxon>
        <taxon>Elysia</taxon>
    </lineage>
</organism>
<gene>
    <name evidence="1" type="ORF">RRG08_036334</name>
</gene>
<protein>
    <submittedName>
        <fullName evidence="1">Uncharacterized protein</fullName>
    </submittedName>
</protein>
<sequence>MYPHRSTDRKEFVTMGATLVTGLARHKVGPCDVDVSYFGQEHRIKERPVGEEFCTPGVGTHGKEDDLFSLPINSEIKGRCRVTKGRRSNEESKSEALGRMRETLLSWPVLRDPRAVLLNGLGGDN</sequence>